<dbReference type="Proteomes" id="UP000662873">
    <property type="component" value="Chromosome"/>
</dbReference>
<dbReference type="PANTHER" id="PTHR10188">
    <property type="entry name" value="L-ASPARAGINASE"/>
    <property type="match status" value="1"/>
</dbReference>
<organism evidence="4 5">
    <name type="scientific">Candidatus Nitrosymbiomonas proteolyticus</name>
    <dbReference type="NCBI Taxonomy" id="2608984"/>
    <lineage>
        <taxon>Bacteria</taxon>
        <taxon>Bacillati</taxon>
        <taxon>Armatimonadota</taxon>
        <taxon>Armatimonadota incertae sedis</taxon>
        <taxon>Candidatus Nitrosymbiomonas</taxon>
    </lineage>
</organism>
<dbReference type="InterPro" id="IPR029055">
    <property type="entry name" value="Ntn_hydrolases_N"/>
</dbReference>
<proteinExistence type="predicted"/>
<gene>
    <name evidence="4" type="ORF">NPRO_04320</name>
</gene>
<dbReference type="InterPro" id="IPR006311">
    <property type="entry name" value="TAT_signal"/>
</dbReference>
<evidence type="ECO:0000256" key="3">
    <source>
        <dbReference type="PIRSR" id="PIRSR600246-3"/>
    </source>
</evidence>
<feature type="site" description="Cleavage; by autolysis" evidence="3">
    <location>
        <begin position="208"/>
        <end position="209"/>
    </location>
</feature>
<evidence type="ECO:0000313" key="5">
    <source>
        <dbReference type="Proteomes" id="UP000662873"/>
    </source>
</evidence>
<evidence type="ECO:0000256" key="1">
    <source>
        <dbReference type="PIRSR" id="PIRSR600246-1"/>
    </source>
</evidence>
<reference evidence="4" key="1">
    <citation type="journal article" name="DNA Res.">
        <title>The physiological potential of anammox bacteria as revealed by their core genome structure.</title>
        <authorList>
            <person name="Okubo T."/>
            <person name="Toyoda A."/>
            <person name="Fukuhara K."/>
            <person name="Uchiyama I."/>
            <person name="Harigaya Y."/>
            <person name="Kuroiwa M."/>
            <person name="Suzuki T."/>
            <person name="Murakami Y."/>
            <person name="Suwa Y."/>
            <person name="Takami H."/>
        </authorList>
    </citation>
    <scope>NUCLEOTIDE SEQUENCE</scope>
    <source>
        <strain evidence="4">317325-2</strain>
    </source>
</reference>
<protein>
    <submittedName>
        <fullName evidence="4">Asparaginase</fullName>
    </submittedName>
</protein>
<evidence type="ECO:0000313" key="4">
    <source>
        <dbReference type="EMBL" id="BBO22837.1"/>
    </source>
</evidence>
<dbReference type="InterPro" id="IPR000246">
    <property type="entry name" value="Peptidase_T2"/>
</dbReference>
<evidence type="ECO:0000256" key="2">
    <source>
        <dbReference type="PIRSR" id="PIRSR600246-2"/>
    </source>
</evidence>
<sequence length="358" mass="38050">MASPKLSRRTLLQTGVVAGLSSLPLASKAAEASGIGRPASAIAVSSANGLRATARAFEVLSSQGDPVDAAVQGVSIVESDPNDMSVGFGGLPNELGVVELDACVMHGPTMRAGAVGALRNIKNPSQVAKVVMERTDHVFLVGEGALQFARLMGFKEEELLTERARQAWLRWKTRLSKDDDWLDDDEIRADFQKVQPTSTEGSFHRPTGTISCLCLTAEGELGGCTTTSGLAYKIPGRVGDSPIIGAGLYVDGEVGACGSTGRGEANILSCGGRTVVENMKRGLEPAEAILDVLKRVCEQTKSPRLLHRPGFPNFDLNFYALRKDGAFAGGRIYKGGNFAVHDGTTNKLHESVYLYERA</sequence>
<dbReference type="CDD" id="cd04513">
    <property type="entry name" value="Glycosylasparaginase"/>
    <property type="match status" value="1"/>
</dbReference>
<dbReference type="Pfam" id="PF01112">
    <property type="entry name" value="Asparaginase_2"/>
    <property type="match status" value="1"/>
</dbReference>
<dbReference type="Gene3D" id="3.60.20.30">
    <property type="entry name" value="(Glycosyl)asparaginase"/>
    <property type="match status" value="1"/>
</dbReference>
<feature type="binding site" evidence="2">
    <location>
        <begin position="260"/>
        <end position="263"/>
    </location>
    <ligand>
        <name>substrate</name>
    </ligand>
</feature>
<dbReference type="GO" id="GO:0016811">
    <property type="term" value="F:hydrolase activity, acting on carbon-nitrogen (but not peptide) bonds, in linear amides"/>
    <property type="evidence" value="ECO:0007669"/>
    <property type="project" value="UniProtKB-ARBA"/>
</dbReference>
<dbReference type="SUPFAM" id="SSF56235">
    <property type="entry name" value="N-terminal nucleophile aminohydrolases (Ntn hydrolases)"/>
    <property type="match status" value="1"/>
</dbReference>
<dbReference type="AlphaFoldDB" id="A0A809S2P9"/>
<name>A0A809S2P9_9BACT</name>
<feature type="active site" description="Nucleophile" evidence="1">
    <location>
        <position position="209"/>
    </location>
</feature>
<dbReference type="GO" id="GO:0005737">
    <property type="term" value="C:cytoplasm"/>
    <property type="evidence" value="ECO:0007669"/>
    <property type="project" value="TreeGrafter"/>
</dbReference>
<feature type="binding site" evidence="2">
    <location>
        <begin position="237"/>
        <end position="240"/>
    </location>
    <ligand>
        <name>substrate</name>
    </ligand>
</feature>
<dbReference type="KEGG" id="npy:NPRO_04320"/>
<dbReference type="PROSITE" id="PS51318">
    <property type="entry name" value="TAT"/>
    <property type="match status" value="1"/>
</dbReference>
<dbReference type="EMBL" id="AP021858">
    <property type="protein sequence ID" value="BBO22837.1"/>
    <property type="molecule type" value="Genomic_DNA"/>
</dbReference>
<accession>A0A809S2P9</accession>
<dbReference type="PANTHER" id="PTHR10188:SF6">
    <property type="entry name" value="N(4)-(BETA-N-ACETYLGLUCOSAMINYL)-L-ASPARAGINASE"/>
    <property type="match status" value="1"/>
</dbReference>